<protein>
    <submittedName>
        <fullName evidence="3">Putative O-methyltransferase</fullName>
    </submittedName>
    <submittedName>
        <fullName evidence="4">Putative SAM-dependent methyltransferase</fullName>
    </submittedName>
</protein>
<sequence length="235" mass="25946">MTANNEATENKPLLPEKAARTQSAVIYTHWLLAIYDWWVLGVVTTYAWRCPTTSYLLPFFRKHASVKHLDIGVGTGYYLSNADLPPEATVTLVDLNADSLETAEARLGREGTRTVLHDIFEPLPKELGNFDSISLFSLMHCLPGSVEKKCEIFGHLKDRLNDGGCVYGATILGAGLKHNIFGRAILTLGNSKGFFTNRDDSEAGFVNALGAYFEEVEVELRGTVLMFKCSKPKIA</sequence>
<comment type="similarity">
    <text evidence="1">Belongs to the methyltransferase superfamily.</text>
</comment>
<evidence type="ECO:0000313" key="3">
    <source>
        <dbReference type="EMBL" id="ANM86381.1"/>
    </source>
</evidence>
<feature type="domain" description="Methyltransferase type 12" evidence="2">
    <location>
        <begin position="69"/>
        <end position="165"/>
    </location>
</feature>
<evidence type="ECO:0000259" key="2">
    <source>
        <dbReference type="Pfam" id="PF08242"/>
    </source>
</evidence>
<evidence type="ECO:0000313" key="4">
    <source>
        <dbReference type="EMBL" id="AUW31254.1"/>
    </source>
</evidence>
<reference evidence="3" key="1">
    <citation type="submission" date="2016-05" db="EMBL/GenBank/DDBJ databases">
        <title>Lichen genome sequencing reveals its rich biosynthetic potential.</title>
        <authorList>
            <person name="Bertrand R.L."/>
            <person name="Abdel-Hameed M."/>
            <person name="Sorensen J.L."/>
        </authorList>
    </citation>
    <scope>NUCLEOTIDE SEQUENCE</scope>
</reference>
<dbReference type="GO" id="GO:0008168">
    <property type="term" value="F:methyltransferase activity"/>
    <property type="evidence" value="ECO:0007669"/>
    <property type="project" value="UniProtKB-KW"/>
</dbReference>
<proteinExistence type="inferred from homology"/>
<dbReference type="SUPFAM" id="SSF53335">
    <property type="entry name" value="S-adenosyl-L-methionine-dependent methyltransferases"/>
    <property type="match status" value="1"/>
</dbReference>
<organism evidence="3">
    <name type="scientific">Cladonia uncialis subsp. uncialis</name>
    <dbReference type="NCBI Taxonomy" id="180999"/>
    <lineage>
        <taxon>Eukaryota</taxon>
        <taxon>Fungi</taxon>
        <taxon>Dikarya</taxon>
        <taxon>Ascomycota</taxon>
        <taxon>Pezizomycotina</taxon>
        <taxon>Lecanoromycetes</taxon>
        <taxon>OSLEUM clade</taxon>
        <taxon>Lecanoromycetidae</taxon>
        <taxon>Lecanorales</taxon>
        <taxon>Lecanorineae</taxon>
        <taxon>Cladoniaceae</taxon>
        <taxon>Cladonia</taxon>
    </lineage>
</organism>
<dbReference type="GO" id="GO:0032259">
    <property type="term" value="P:methylation"/>
    <property type="evidence" value="ECO:0007669"/>
    <property type="project" value="UniProtKB-KW"/>
</dbReference>
<evidence type="ECO:0000256" key="1">
    <source>
        <dbReference type="ARBA" id="ARBA00008361"/>
    </source>
</evidence>
<name>A0A1Z1C4A8_CLAUC</name>
<reference evidence="4" key="2">
    <citation type="submission" date="2017-12" db="EMBL/GenBank/DDBJ databases">
        <title>Genome Sequencing Reveals a Rich Biosynthetic Potential.</title>
        <authorList>
            <person name="Bertrand R.L."/>
            <person name="Abdel-Hameed M.E."/>
            <person name="Sorensen J.L."/>
        </authorList>
    </citation>
    <scope>NUCLEOTIDE SEQUENCE</scope>
</reference>
<dbReference type="InterPro" id="IPR016584">
    <property type="entry name" value="MeTrfase_VrtF"/>
</dbReference>
<dbReference type="CDD" id="cd02440">
    <property type="entry name" value="AdoMet_MTases"/>
    <property type="match status" value="1"/>
</dbReference>
<keyword evidence="3" id="KW-0489">Methyltransferase</keyword>
<dbReference type="InterPro" id="IPR029063">
    <property type="entry name" value="SAM-dependent_MTases_sf"/>
</dbReference>
<accession>A0A1Z1C4A8</accession>
<dbReference type="EMBL" id="MG777502">
    <property type="protein sequence ID" value="AUW31254.1"/>
    <property type="molecule type" value="Genomic_DNA"/>
</dbReference>
<dbReference type="EMBL" id="KX264253">
    <property type="protein sequence ID" value="ANM86381.1"/>
    <property type="molecule type" value="Genomic_DNA"/>
</dbReference>
<dbReference type="Gene3D" id="3.40.50.150">
    <property type="entry name" value="Vaccinia Virus protein VP39"/>
    <property type="match status" value="1"/>
</dbReference>
<dbReference type="PIRSF" id="PIRSF011491">
    <property type="entry name" value="Mtase_YbcY_prd"/>
    <property type="match status" value="1"/>
</dbReference>
<dbReference type="Pfam" id="PF08242">
    <property type="entry name" value="Methyltransf_12"/>
    <property type="match status" value="1"/>
</dbReference>
<keyword evidence="3" id="KW-0808">Transferase</keyword>
<dbReference type="InterPro" id="IPR013217">
    <property type="entry name" value="Methyltransf_12"/>
</dbReference>
<dbReference type="AlphaFoldDB" id="A0A1Z1C4A8"/>